<keyword evidence="11" id="KW-1185">Reference proteome</keyword>
<comment type="subcellular location">
    <subcellularLocation>
        <location evidence="1">Membrane</location>
        <topology evidence="1">Multi-pass membrane protein</topology>
    </subcellularLocation>
</comment>
<evidence type="ECO:0000256" key="6">
    <source>
        <dbReference type="ARBA" id="ARBA00022989"/>
    </source>
</evidence>
<evidence type="ECO:0000256" key="2">
    <source>
        <dbReference type="ARBA" id="ARBA00008066"/>
    </source>
</evidence>
<accession>A0A8H7RBA3</accession>
<dbReference type="GO" id="GO:0015179">
    <property type="term" value="F:L-amino acid transmembrane transporter activity"/>
    <property type="evidence" value="ECO:0007669"/>
    <property type="project" value="TreeGrafter"/>
</dbReference>
<keyword evidence="3" id="KW-0813">Transport</keyword>
<evidence type="ECO:0000256" key="8">
    <source>
        <dbReference type="SAM" id="Phobius"/>
    </source>
</evidence>
<dbReference type="Gene3D" id="1.20.1740.10">
    <property type="entry name" value="Amino acid/polyamine transporter I"/>
    <property type="match status" value="1"/>
</dbReference>
<reference evidence="10" key="1">
    <citation type="submission" date="2020-12" db="EMBL/GenBank/DDBJ databases">
        <title>Metabolic potential, ecology and presence of endohyphal bacteria is reflected in genomic diversity of Mucoromycotina.</title>
        <authorList>
            <person name="Muszewska A."/>
            <person name="Okrasinska A."/>
            <person name="Steczkiewicz K."/>
            <person name="Drgas O."/>
            <person name="Orlowska M."/>
            <person name="Perlinska-Lenart U."/>
            <person name="Aleksandrzak-Piekarczyk T."/>
            <person name="Szatraj K."/>
            <person name="Zielenkiewicz U."/>
            <person name="Pilsyk S."/>
            <person name="Malc E."/>
            <person name="Mieczkowski P."/>
            <person name="Kruszewska J.S."/>
            <person name="Biernat P."/>
            <person name="Pawlowska J."/>
        </authorList>
    </citation>
    <scope>NUCLEOTIDE SEQUENCE</scope>
    <source>
        <strain evidence="10">WA0000017839</strain>
    </source>
</reference>
<evidence type="ECO:0000256" key="1">
    <source>
        <dbReference type="ARBA" id="ARBA00004141"/>
    </source>
</evidence>
<keyword evidence="7 8" id="KW-0472">Membrane</keyword>
<feature type="transmembrane region" description="Helical" evidence="8">
    <location>
        <begin position="407"/>
        <end position="430"/>
    </location>
</feature>
<gene>
    <name evidence="10" type="ORF">INT47_008580</name>
</gene>
<feature type="transmembrane region" description="Helical" evidence="8">
    <location>
        <begin position="261"/>
        <end position="284"/>
    </location>
</feature>
<feature type="domain" description="Amino acid transporter transmembrane" evidence="9">
    <location>
        <begin position="46"/>
        <end position="427"/>
    </location>
</feature>
<keyword evidence="5" id="KW-0029">Amino-acid transport</keyword>
<dbReference type="AlphaFoldDB" id="A0A8H7RBA3"/>
<organism evidence="10 11">
    <name type="scientific">Mucor saturninus</name>
    <dbReference type="NCBI Taxonomy" id="64648"/>
    <lineage>
        <taxon>Eukaryota</taxon>
        <taxon>Fungi</taxon>
        <taxon>Fungi incertae sedis</taxon>
        <taxon>Mucoromycota</taxon>
        <taxon>Mucoromycotina</taxon>
        <taxon>Mucoromycetes</taxon>
        <taxon>Mucorales</taxon>
        <taxon>Mucorineae</taxon>
        <taxon>Mucoraceae</taxon>
        <taxon>Mucor</taxon>
    </lineage>
</organism>
<feature type="transmembrane region" description="Helical" evidence="8">
    <location>
        <begin position="304"/>
        <end position="327"/>
    </location>
</feature>
<dbReference type="PANTHER" id="PTHR22950:SF692">
    <property type="entry name" value="TRANSMEMBRANE AMINO ACID TRANSPORTER FAMILY PROTEIN"/>
    <property type="match status" value="1"/>
</dbReference>
<dbReference type="EMBL" id="JAEPRD010000030">
    <property type="protein sequence ID" value="KAG2206563.1"/>
    <property type="molecule type" value="Genomic_DNA"/>
</dbReference>
<feature type="transmembrane region" description="Helical" evidence="8">
    <location>
        <begin position="49"/>
        <end position="71"/>
    </location>
</feature>
<feature type="transmembrane region" description="Helical" evidence="8">
    <location>
        <begin position="188"/>
        <end position="209"/>
    </location>
</feature>
<evidence type="ECO:0000256" key="3">
    <source>
        <dbReference type="ARBA" id="ARBA00022448"/>
    </source>
</evidence>
<evidence type="ECO:0000256" key="5">
    <source>
        <dbReference type="ARBA" id="ARBA00022970"/>
    </source>
</evidence>
<dbReference type="PANTHER" id="PTHR22950">
    <property type="entry name" value="AMINO ACID TRANSPORTER"/>
    <property type="match status" value="1"/>
</dbReference>
<name>A0A8H7RBA3_9FUNG</name>
<feature type="transmembrane region" description="Helical" evidence="8">
    <location>
        <begin position="122"/>
        <end position="143"/>
    </location>
</feature>
<evidence type="ECO:0000256" key="7">
    <source>
        <dbReference type="ARBA" id="ARBA00023136"/>
    </source>
</evidence>
<sequence>MELHKMKNEKSFSTEPSLDEITDNVVGEVDHDIIGFSHGVDNSEGGSSFLAYFNVVCVVAGTGALGLPFALKQGGWIGLFILGLSWCFSIYSGIILIRCLYHNGRTRLSSYQEVAESAFGPIGGWVSFFFTAVTLIGVPVLYILLAGQNLHQVCKGTAGELTFTIWVIICAAIVAVPFVLFKSMKEVGFLSAFGMLATVIVVFIVLVAALKDKPYVTDVHHVSVIWDQFPIALSSIVFSFGGNPVYAHVEAGMKHPQNWNKVVAAGLSTCVALYFLTAIPGYYVYGDKTLSPIYDNIPEGAAKLASTIIITIHVLMACPILMTSFALDLEKLCGISSFNHSRVVETLLRFTLRLVMVVVIAVIAIYVPFFGDFMSLLGAFSNCALILIFPVMFYLKLTGFRNKHWAELILCFFVVLLGIVGLIFGTISAVKALKSDFENTA</sequence>
<dbReference type="OrthoDB" id="40134at2759"/>
<feature type="transmembrane region" description="Helical" evidence="8">
    <location>
        <begin position="347"/>
        <end position="367"/>
    </location>
</feature>
<comment type="caution">
    <text evidence="10">The sequence shown here is derived from an EMBL/GenBank/DDBJ whole genome shotgun (WGS) entry which is preliminary data.</text>
</comment>
<protein>
    <recommendedName>
        <fullName evidence="9">Amino acid transporter transmembrane domain-containing protein</fullName>
    </recommendedName>
</protein>
<proteinExistence type="inferred from homology"/>
<dbReference type="InterPro" id="IPR013057">
    <property type="entry name" value="AA_transpt_TM"/>
</dbReference>
<keyword evidence="6 8" id="KW-1133">Transmembrane helix</keyword>
<feature type="transmembrane region" description="Helical" evidence="8">
    <location>
        <begin position="163"/>
        <end position="181"/>
    </location>
</feature>
<evidence type="ECO:0000256" key="4">
    <source>
        <dbReference type="ARBA" id="ARBA00022692"/>
    </source>
</evidence>
<dbReference type="Pfam" id="PF01490">
    <property type="entry name" value="Aa_trans"/>
    <property type="match status" value="1"/>
</dbReference>
<evidence type="ECO:0000259" key="9">
    <source>
        <dbReference type="Pfam" id="PF01490"/>
    </source>
</evidence>
<evidence type="ECO:0000313" key="10">
    <source>
        <dbReference type="EMBL" id="KAG2206563.1"/>
    </source>
</evidence>
<keyword evidence="4 8" id="KW-0812">Transmembrane</keyword>
<dbReference type="GO" id="GO:0005774">
    <property type="term" value="C:vacuolar membrane"/>
    <property type="evidence" value="ECO:0007669"/>
    <property type="project" value="TreeGrafter"/>
</dbReference>
<dbReference type="Proteomes" id="UP000603453">
    <property type="component" value="Unassembled WGS sequence"/>
</dbReference>
<feature type="transmembrane region" description="Helical" evidence="8">
    <location>
        <begin position="77"/>
        <end position="101"/>
    </location>
</feature>
<feature type="transmembrane region" description="Helical" evidence="8">
    <location>
        <begin position="229"/>
        <end position="249"/>
    </location>
</feature>
<comment type="similarity">
    <text evidence="2">Belongs to the amino acid/polyamine transporter 2 family.</text>
</comment>
<evidence type="ECO:0000313" key="11">
    <source>
        <dbReference type="Proteomes" id="UP000603453"/>
    </source>
</evidence>
<feature type="transmembrane region" description="Helical" evidence="8">
    <location>
        <begin position="373"/>
        <end position="395"/>
    </location>
</feature>